<accession>A0A9P6QML9</accession>
<sequence length="159" mass="17653">MSNDNWKVGCIVRRDRKELMALMVKETEVALWTLSMDDWTWQFMTKAEPGQGYEGIPSTQLSGMMGCAYSISVGFIAILKGKNNRLQGLLYDGPHRENSKWTVLDMDAAAGIDPSTIALWVTGDNTYMYGALRNKNTVAFGVLEKGNQPECQCGLDGVF</sequence>
<comment type="caution">
    <text evidence="1">The sequence shown here is derived from an EMBL/GenBank/DDBJ whole genome shotgun (WGS) entry which is preliminary data.</text>
</comment>
<gene>
    <name evidence="1" type="ORF">DFQ27_003856</name>
</gene>
<evidence type="ECO:0000313" key="2">
    <source>
        <dbReference type="Proteomes" id="UP000807716"/>
    </source>
</evidence>
<evidence type="ECO:0000313" key="1">
    <source>
        <dbReference type="EMBL" id="KAG0269347.1"/>
    </source>
</evidence>
<dbReference type="EMBL" id="JAAAJB010000027">
    <property type="protein sequence ID" value="KAG0269347.1"/>
    <property type="molecule type" value="Genomic_DNA"/>
</dbReference>
<organism evidence="1 2">
    <name type="scientific">Actinomortierella ambigua</name>
    <dbReference type="NCBI Taxonomy" id="1343610"/>
    <lineage>
        <taxon>Eukaryota</taxon>
        <taxon>Fungi</taxon>
        <taxon>Fungi incertae sedis</taxon>
        <taxon>Mucoromycota</taxon>
        <taxon>Mortierellomycotina</taxon>
        <taxon>Mortierellomycetes</taxon>
        <taxon>Mortierellales</taxon>
        <taxon>Mortierellaceae</taxon>
        <taxon>Actinomortierella</taxon>
    </lineage>
</organism>
<dbReference type="Proteomes" id="UP000807716">
    <property type="component" value="Unassembled WGS sequence"/>
</dbReference>
<keyword evidence="2" id="KW-1185">Reference proteome</keyword>
<dbReference type="AlphaFoldDB" id="A0A9P6QML9"/>
<reference evidence="1" key="1">
    <citation type="journal article" date="2020" name="Fungal Divers.">
        <title>Resolving the Mortierellaceae phylogeny through synthesis of multi-gene phylogenetics and phylogenomics.</title>
        <authorList>
            <person name="Vandepol N."/>
            <person name="Liber J."/>
            <person name="Desiro A."/>
            <person name="Na H."/>
            <person name="Kennedy M."/>
            <person name="Barry K."/>
            <person name="Grigoriev I.V."/>
            <person name="Miller A.N."/>
            <person name="O'Donnell K."/>
            <person name="Stajich J.E."/>
            <person name="Bonito G."/>
        </authorList>
    </citation>
    <scope>NUCLEOTIDE SEQUENCE</scope>
    <source>
        <strain evidence="1">BC1065</strain>
    </source>
</reference>
<proteinExistence type="predicted"/>
<name>A0A9P6QML9_9FUNG</name>
<protein>
    <submittedName>
        <fullName evidence="1">Uncharacterized protein</fullName>
    </submittedName>
</protein>